<dbReference type="Proteomes" id="UP001148312">
    <property type="component" value="Unassembled WGS sequence"/>
</dbReference>
<evidence type="ECO:0000256" key="1">
    <source>
        <dbReference type="SAM" id="MobiDB-lite"/>
    </source>
</evidence>
<reference evidence="3" key="2">
    <citation type="journal article" date="2023" name="IMA Fungus">
        <title>Comparative genomic study of the Penicillium genus elucidates a diverse pangenome and 15 lateral gene transfer events.</title>
        <authorList>
            <person name="Petersen C."/>
            <person name="Sorensen T."/>
            <person name="Nielsen M.R."/>
            <person name="Sondergaard T.E."/>
            <person name="Sorensen J.L."/>
            <person name="Fitzpatrick D.A."/>
            <person name="Frisvad J.C."/>
            <person name="Nielsen K.L."/>
        </authorList>
    </citation>
    <scope>NUCLEOTIDE SEQUENCE</scope>
    <source>
        <strain evidence="3">IBT 30728</strain>
    </source>
</reference>
<feature type="domain" description="HAUS augmin-like complex subunit 6 N-terminal" evidence="2">
    <location>
        <begin position="23"/>
        <end position="248"/>
    </location>
</feature>
<evidence type="ECO:0000313" key="3">
    <source>
        <dbReference type="EMBL" id="KAJ5484074.1"/>
    </source>
</evidence>
<feature type="compositionally biased region" description="Basic and acidic residues" evidence="1">
    <location>
        <begin position="519"/>
        <end position="538"/>
    </location>
</feature>
<keyword evidence="4" id="KW-1185">Reference proteome</keyword>
<accession>A0A9X0BUD6</accession>
<dbReference type="GeneID" id="81625721"/>
<evidence type="ECO:0000313" key="4">
    <source>
        <dbReference type="Proteomes" id="UP001148312"/>
    </source>
</evidence>
<feature type="compositionally biased region" description="Polar residues" evidence="1">
    <location>
        <begin position="467"/>
        <end position="481"/>
    </location>
</feature>
<feature type="region of interest" description="Disordered" evidence="1">
    <location>
        <begin position="421"/>
        <end position="538"/>
    </location>
</feature>
<protein>
    <recommendedName>
        <fullName evidence="2">HAUS augmin-like complex subunit 6 N-terminal domain-containing protein</fullName>
    </recommendedName>
</protein>
<comment type="caution">
    <text evidence="3">The sequence shown here is derived from an EMBL/GenBank/DDBJ whole genome shotgun (WGS) entry which is preliminary data.</text>
</comment>
<proteinExistence type="predicted"/>
<dbReference type="Pfam" id="PF14661">
    <property type="entry name" value="HAUS6_N"/>
    <property type="match status" value="1"/>
</dbReference>
<sequence>MVTPKPTRPKSLEWKGPSQLAIFVRNLKLLNLEQRNDWPGVTLRALSPSSQNQRQRIRLIEWSLYQLFAIWDPEVAQNKLRPFFPPLEHLQSVNLRAALFRALTELKKNGDLGRETFLRKTMLDDCRGEKFDEVLAVFSSAVLRNLLAASSTEIIWNPVMVLSTASAITPADYQNLVPLIIAHQFSLERTGARRTRVEETVQQFTRLMDDKRAELEERSERIRKRNSRGQELSEADTEALAHELQTNWLGAKEWITTIQEGGSESNVDALLKLPFPQALKCVSEPTWQKSSESHEADLMRDLEKRVSQLRGRLRKWNEFSESLRHRRRHIKGLATSPVKEPRELFRGHQSLNVASISKTVRESATREREMNEAARSFLNRVNAAITEEEVKPVVDKGPDVMMKDSIQVNNHSITPTVPSIALSEHHSGSPSPKSWPSFTSSPPTANLSMEASADTTQSEDDDEPNLPTHQPQPRSTPSNLVERTRKSMSLIPPLPAQETQPSSKRRGPRPSFPVNQFETPRKSSRPEISRSSTPKDKLFEEDADYASVFKSRPRIALSPISSPAVHVSPSMIGDESFTLEYDDSELGGGDSPLVSSRFRN</sequence>
<evidence type="ECO:0000259" key="2">
    <source>
        <dbReference type="Pfam" id="PF14661"/>
    </source>
</evidence>
<name>A0A9X0BUD6_9EURO</name>
<feature type="compositionally biased region" description="Polar residues" evidence="1">
    <location>
        <begin position="428"/>
        <end position="456"/>
    </location>
</feature>
<dbReference type="InterPro" id="IPR028163">
    <property type="entry name" value="HAUS_6_N"/>
</dbReference>
<reference evidence="3" key="1">
    <citation type="submission" date="2022-12" db="EMBL/GenBank/DDBJ databases">
        <authorList>
            <person name="Petersen C."/>
        </authorList>
    </citation>
    <scope>NUCLEOTIDE SEQUENCE</scope>
    <source>
        <strain evidence="3">IBT 30728</strain>
    </source>
</reference>
<dbReference type="RefSeq" id="XP_056789344.1">
    <property type="nucleotide sequence ID" value="XM_056935472.1"/>
</dbReference>
<dbReference type="AlphaFoldDB" id="A0A9X0BUD6"/>
<organism evidence="3 4">
    <name type="scientific">Penicillium diatomitis</name>
    <dbReference type="NCBI Taxonomy" id="2819901"/>
    <lineage>
        <taxon>Eukaryota</taxon>
        <taxon>Fungi</taxon>
        <taxon>Dikarya</taxon>
        <taxon>Ascomycota</taxon>
        <taxon>Pezizomycotina</taxon>
        <taxon>Eurotiomycetes</taxon>
        <taxon>Eurotiomycetidae</taxon>
        <taxon>Eurotiales</taxon>
        <taxon>Aspergillaceae</taxon>
        <taxon>Penicillium</taxon>
    </lineage>
</organism>
<dbReference type="EMBL" id="JAPWDQ010000006">
    <property type="protein sequence ID" value="KAJ5484074.1"/>
    <property type="molecule type" value="Genomic_DNA"/>
</dbReference>
<gene>
    <name evidence="3" type="ORF">N7539_005870</name>
</gene>